<reference evidence="2" key="1">
    <citation type="submission" date="2021-01" db="EMBL/GenBank/DDBJ databases">
        <title>Whole genome shotgun sequence of Actinoplanes ferrugineus NBRC 15555.</title>
        <authorList>
            <person name="Komaki H."/>
            <person name="Tamura T."/>
        </authorList>
    </citation>
    <scope>NUCLEOTIDE SEQUENCE</scope>
    <source>
        <strain evidence="2">NBRC 15555</strain>
    </source>
</reference>
<protein>
    <recommendedName>
        <fullName evidence="4">DUF4229 domain-containing protein</fullName>
    </recommendedName>
</protein>
<keyword evidence="1" id="KW-0472">Membrane</keyword>
<organism evidence="2 3">
    <name type="scientific">Paractinoplanes ferrugineus</name>
    <dbReference type="NCBI Taxonomy" id="113564"/>
    <lineage>
        <taxon>Bacteria</taxon>
        <taxon>Bacillati</taxon>
        <taxon>Actinomycetota</taxon>
        <taxon>Actinomycetes</taxon>
        <taxon>Micromonosporales</taxon>
        <taxon>Micromonosporaceae</taxon>
        <taxon>Paractinoplanes</taxon>
    </lineage>
</organism>
<feature type="transmembrane region" description="Helical" evidence="1">
    <location>
        <begin position="62"/>
        <end position="80"/>
    </location>
</feature>
<dbReference type="EMBL" id="BOMM01000005">
    <property type="protein sequence ID" value="GIE09121.1"/>
    <property type="molecule type" value="Genomic_DNA"/>
</dbReference>
<name>A0A919M771_9ACTN</name>
<gene>
    <name evidence="2" type="ORF">Afe05nite_09610</name>
</gene>
<evidence type="ECO:0000313" key="3">
    <source>
        <dbReference type="Proteomes" id="UP000598174"/>
    </source>
</evidence>
<feature type="transmembrane region" description="Helical" evidence="1">
    <location>
        <begin position="37"/>
        <end position="56"/>
    </location>
</feature>
<accession>A0A919M771</accession>
<evidence type="ECO:0008006" key="4">
    <source>
        <dbReference type="Google" id="ProtNLM"/>
    </source>
</evidence>
<evidence type="ECO:0000313" key="2">
    <source>
        <dbReference type="EMBL" id="GIE09121.1"/>
    </source>
</evidence>
<dbReference type="AlphaFoldDB" id="A0A919M771"/>
<sequence length="108" mass="11727">MLRDSTDRQGCLAEASWTSALPFPGRRILGEDPMGKAVAFLLAVIGAIVVVGWVVHAIIGPLFYLALIVALVGGGIYLYGKAKKSLAPGTRTQRRIEAAQKTYRMRNR</sequence>
<keyword evidence="3" id="KW-1185">Reference proteome</keyword>
<comment type="caution">
    <text evidence="2">The sequence shown here is derived from an EMBL/GenBank/DDBJ whole genome shotgun (WGS) entry which is preliminary data.</text>
</comment>
<evidence type="ECO:0000256" key="1">
    <source>
        <dbReference type="SAM" id="Phobius"/>
    </source>
</evidence>
<keyword evidence="1" id="KW-1133">Transmembrane helix</keyword>
<keyword evidence="1" id="KW-0812">Transmembrane</keyword>
<proteinExistence type="predicted"/>
<dbReference type="Proteomes" id="UP000598174">
    <property type="component" value="Unassembled WGS sequence"/>
</dbReference>